<dbReference type="AlphaFoldDB" id="A0A5C6C373"/>
<feature type="transmembrane region" description="Helical" evidence="1">
    <location>
        <begin position="33"/>
        <end position="59"/>
    </location>
</feature>
<keyword evidence="1" id="KW-1133">Transmembrane helix</keyword>
<gene>
    <name evidence="2" type="ORF">Poly21_07420</name>
</gene>
<evidence type="ECO:0000313" key="3">
    <source>
        <dbReference type="Proteomes" id="UP000319908"/>
    </source>
</evidence>
<feature type="transmembrane region" description="Helical" evidence="1">
    <location>
        <begin position="9"/>
        <end position="27"/>
    </location>
</feature>
<evidence type="ECO:0000313" key="2">
    <source>
        <dbReference type="EMBL" id="TWU18578.1"/>
    </source>
</evidence>
<name>A0A5C6C373_9BACT</name>
<accession>A0A5C6C373</accession>
<proteinExistence type="predicted"/>
<dbReference type="EMBL" id="SJPU01000001">
    <property type="protein sequence ID" value="TWU18578.1"/>
    <property type="molecule type" value="Genomic_DNA"/>
</dbReference>
<comment type="caution">
    <text evidence="2">The sequence shown here is derived from an EMBL/GenBank/DDBJ whole genome shotgun (WGS) entry which is preliminary data.</text>
</comment>
<organism evidence="2 3">
    <name type="scientific">Allorhodopirellula heiligendammensis</name>
    <dbReference type="NCBI Taxonomy" id="2714739"/>
    <lineage>
        <taxon>Bacteria</taxon>
        <taxon>Pseudomonadati</taxon>
        <taxon>Planctomycetota</taxon>
        <taxon>Planctomycetia</taxon>
        <taxon>Pirellulales</taxon>
        <taxon>Pirellulaceae</taxon>
        <taxon>Allorhodopirellula</taxon>
    </lineage>
</organism>
<dbReference type="RefSeq" id="WP_146405602.1">
    <property type="nucleotide sequence ID" value="NZ_SJPU01000001.1"/>
</dbReference>
<dbReference type="Proteomes" id="UP000319908">
    <property type="component" value="Unassembled WGS sequence"/>
</dbReference>
<keyword evidence="1" id="KW-0812">Transmembrane</keyword>
<evidence type="ECO:0000256" key="1">
    <source>
        <dbReference type="SAM" id="Phobius"/>
    </source>
</evidence>
<feature type="transmembrane region" description="Helical" evidence="1">
    <location>
        <begin position="71"/>
        <end position="92"/>
    </location>
</feature>
<reference evidence="2 3" key="1">
    <citation type="journal article" date="2020" name="Antonie Van Leeuwenhoek">
        <title>Rhodopirellula heiligendammensis sp. nov., Rhodopirellula pilleata sp. nov., and Rhodopirellula solitaria sp. nov. isolated from natural or artificial marine surfaces in Northern Germany and California, USA, and emended description of the genus Rhodopirellula.</title>
        <authorList>
            <person name="Kallscheuer N."/>
            <person name="Wiegand S."/>
            <person name="Jogler M."/>
            <person name="Boedeker C."/>
            <person name="Peeters S.H."/>
            <person name="Rast P."/>
            <person name="Heuer A."/>
            <person name="Jetten M.S.M."/>
            <person name="Rohde M."/>
            <person name="Jogler C."/>
        </authorList>
    </citation>
    <scope>NUCLEOTIDE SEQUENCE [LARGE SCALE GENOMIC DNA]</scope>
    <source>
        <strain evidence="2 3">Poly21</strain>
    </source>
</reference>
<sequence length="127" mass="14443">MKSKIAKQFWFANALLFVLSGMIWYTHVAAEPIFGFFDIVDCVIFVGGTSILIMWWAILDCCIAVNICSRRVSFVHSVVLLFSFLGIAMNIYTIQEYADDRTNFERSLDPETAKARNSEWGRTSGNL</sequence>
<protein>
    <submittedName>
        <fullName evidence="2">Uncharacterized protein</fullName>
    </submittedName>
</protein>
<keyword evidence="3" id="KW-1185">Reference proteome</keyword>
<keyword evidence="1" id="KW-0472">Membrane</keyword>